<feature type="domain" description="GFO/IDH/MocA-like oxidoreductase" evidence="2">
    <location>
        <begin position="124"/>
        <end position="237"/>
    </location>
</feature>
<dbReference type="PANTHER" id="PTHR43377">
    <property type="entry name" value="BILIVERDIN REDUCTASE A"/>
    <property type="match status" value="1"/>
</dbReference>
<dbReference type="AlphaFoldDB" id="A0A368L213"/>
<reference evidence="3 4" key="1">
    <citation type="journal article" date="2018" name="Int. J. Syst. Evol. Microbiol.">
        <title>Parvibium lacunae gen. nov., sp. nov., a new member of the family Alcaligenaceae isolated from a freshwater pond.</title>
        <authorList>
            <person name="Chen W.M."/>
            <person name="Xie P.B."/>
            <person name="Hsu M.Y."/>
            <person name="Sheu S.Y."/>
        </authorList>
    </citation>
    <scope>NUCLEOTIDE SEQUENCE [LARGE SCALE GENOMIC DNA]</scope>
    <source>
        <strain evidence="3 4">KMB9</strain>
    </source>
</reference>
<dbReference type="InterPro" id="IPR055170">
    <property type="entry name" value="GFO_IDH_MocA-like_dom"/>
</dbReference>
<comment type="caution">
    <text evidence="3">The sequence shown here is derived from an EMBL/GenBank/DDBJ whole genome shotgun (WGS) entry which is preliminary data.</text>
</comment>
<dbReference type="InterPro" id="IPR036291">
    <property type="entry name" value="NAD(P)-bd_dom_sf"/>
</dbReference>
<keyword evidence="4" id="KW-1185">Reference proteome</keyword>
<name>A0A368L213_9BURK</name>
<evidence type="ECO:0000313" key="4">
    <source>
        <dbReference type="Proteomes" id="UP000252357"/>
    </source>
</evidence>
<evidence type="ECO:0000259" key="2">
    <source>
        <dbReference type="Pfam" id="PF22725"/>
    </source>
</evidence>
<dbReference type="Pfam" id="PF01408">
    <property type="entry name" value="GFO_IDH_MocA"/>
    <property type="match status" value="1"/>
</dbReference>
<dbReference type="EMBL" id="QPGB01000003">
    <property type="protein sequence ID" value="RCS57430.1"/>
    <property type="molecule type" value="Genomic_DNA"/>
</dbReference>
<dbReference type="Gene3D" id="3.40.50.720">
    <property type="entry name" value="NAD(P)-binding Rossmann-like Domain"/>
    <property type="match status" value="1"/>
</dbReference>
<dbReference type="Proteomes" id="UP000252357">
    <property type="component" value="Unassembled WGS sequence"/>
</dbReference>
<dbReference type="GO" id="GO:0000166">
    <property type="term" value="F:nucleotide binding"/>
    <property type="evidence" value="ECO:0007669"/>
    <property type="project" value="InterPro"/>
</dbReference>
<proteinExistence type="predicted"/>
<feature type="domain" description="Gfo/Idh/MocA-like oxidoreductase N-terminal" evidence="1">
    <location>
        <begin position="10"/>
        <end position="98"/>
    </location>
</feature>
<dbReference type="Gene3D" id="3.30.360.10">
    <property type="entry name" value="Dihydrodipicolinate Reductase, domain 2"/>
    <property type="match status" value="1"/>
</dbReference>
<evidence type="ECO:0000313" key="3">
    <source>
        <dbReference type="EMBL" id="RCS57430.1"/>
    </source>
</evidence>
<dbReference type="InterPro" id="IPR051450">
    <property type="entry name" value="Gfo/Idh/MocA_Oxidoreductases"/>
</dbReference>
<gene>
    <name evidence="3" type="ORF">DU000_08180</name>
</gene>
<dbReference type="Pfam" id="PF22725">
    <property type="entry name" value="GFO_IDH_MocA_C3"/>
    <property type="match status" value="1"/>
</dbReference>
<organism evidence="3 4">
    <name type="scientific">Parvibium lacunae</name>
    <dbReference type="NCBI Taxonomy" id="1888893"/>
    <lineage>
        <taxon>Bacteria</taxon>
        <taxon>Pseudomonadati</taxon>
        <taxon>Pseudomonadota</taxon>
        <taxon>Betaproteobacteria</taxon>
        <taxon>Burkholderiales</taxon>
        <taxon>Alcaligenaceae</taxon>
        <taxon>Parvibium</taxon>
    </lineage>
</organism>
<dbReference type="InterPro" id="IPR000683">
    <property type="entry name" value="Gfo/Idh/MocA-like_OxRdtase_N"/>
</dbReference>
<dbReference type="PANTHER" id="PTHR43377:SF1">
    <property type="entry name" value="BILIVERDIN REDUCTASE A"/>
    <property type="match status" value="1"/>
</dbReference>
<protein>
    <submittedName>
        <fullName evidence="3">Gfo/Idh/MocA family oxidoreductase</fullName>
    </submittedName>
</protein>
<dbReference type="SUPFAM" id="SSF51735">
    <property type="entry name" value="NAD(P)-binding Rossmann-fold domains"/>
    <property type="match status" value="1"/>
</dbReference>
<accession>A0A368L213</accession>
<sequence>MPLISFANARCLVVGYGSIGMRHSRILGELGCNVSVMSRRVDAVDSIVSYDNISDALQSQQPNYVVIANETAQHHPTLEQLIELEYQGAVLIEKPLFNVPQRIPENQFSDLRVAYNLRFHPVVLALKSALANQKILSVHSYVGQYLPDWRPGTDYRQSYSAHAKSGGGVLLDLSHDLDYLSWMFGDWLKVTALGGQLSKLELSSDDIFSMLITYAECPIASVQLNYLDRLGRRRIIINTLDHTYEADLIQNKIVIDKDEEYFIVERDDTYRAMHVAMLLNQENFTCTAQEALKTLQLIDAARQCADATKWVGVV</sequence>
<dbReference type="SUPFAM" id="SSF55347">
    <property type="entry name" value="Glyceraldehyde-3-phosphate dehydrogenase-like, C-terminal domain"/>
    <property type="match status" value="1"/>
</dbReference>
<evidence type="ECO:0000259" key="1">
    <source>
        <dbReference type="Pfam" id="PF01408"/>
    </source>
</evidence>